<evidence type="ECO:0000313" key="1">
    <source>
        <dbReference type="EMBL" id="MDD1793369.1"/>
    </source>
</evidence>
<evidence type="ECO:0008006" key="3">
    <source>
        <dbReference type="Google" id="ProtNLM"/>
    </source>
</evidence>
<protein>
    <recommendedName>
        <fullName evidence="3">Phage tail protein</fullName>
    </recommendedName>
</protein>
<sequence length="376" mass="40417">MSDVVMSLYIGPVAPVPVSKVVINAFISCEVSAKTRDKSGFQLVFEIDNSSPLHTVFLLSANNPIPMVRTVIAVEMFGRKSVLMDGVVTDHRVSPGSAPGVSRLTLTGEDLSRVLDYIDFSFMRYPAMPDFARINLVLAKYAFLGLIPKVIPSVLIDVPVPTVRIPSHQGTDLKYIMSLAERVGYVFYIEPTDKVGVSTAYWGPEVKVGVPQRPLNDDLDANRNVLTLSGSVDTQSAIVPMVTIQNPQTKLPITIPIPDVNPLNPPLGVLRPIPLKPGVPITGAAKYSPVQGVLIGLAKAAKSAARAVKMNGTLDVLAYGALLEARKTVTVRGAGAAFNGLHYVEAVTTTMSEGELKQEFQLSRDGLLSTFSRVPV</sequence>
<evidence type="ECO:0000313" key="2">
    <source>
        <dbReference type="Proteomes" id="UP001149400"/>
    </source>
</evidence>
<organism evidence="1 2">
    <name type="scientific">Enterovibrio gelatinilyticus</name>
    <dbReference type="NCBI Taxonomy" id="2899819"/>
    <lineage>
        <taxon>Bacteria</taxon>
        <taxon>Pseudomonadati</taxon>
        <taxon>Pseudomonadota</taxon>
        <taxon>Gammaproteobacteria</taxon>
        <taxon>Vibrionales</taxon>
        <taxon>Vibrionaceae</taxon>
        <taxon>Enterovibrio</taxon>
    </lineage>
</organism>
<dbReference type="EMBL" id="JAJUBC010000009">
    <property type="protein sequence ID" value="MDD1793369.1"/>
    <property type="molecule type" value="Genomic_DNA"/>
</dbReference>
<gene>
    <name evidence="1" type="ORF">LRP50_09545</name>
</gene>
<dbReference type="RefSeq" id="WP_274164235.1">
    <property type="nucleotide sequence ID" value="NZ_JAJUBC010000009.1"/>
</dbReference>
<name>A0ABT5QZE2_9GAMM</name>
<reference evidence="1" key="1">
    <citation type="submission" date="2021-12" db="EMBL/GenBank/DDBJ databases">
        <title>Enterovibrio ZSDZ35 sp. nov. and Enterovibrio ZSDZ42 sp. nov., isolated from coastal seawater in Qingdao.</title>
        <authorList>
            <person name="Zhang P."/>
        </authorList>
    </citation>
    <scope>NUCLEOTIDE SEQUENCE</scope>
    <source>
        <strain evidence="1">ZSDZ42</strain>
    </source>
</reference>
<comment type="caution">
    <text evidence="1">The sequence shown here is derived from an EMBL/GenBank/DDBJ whole genome shotgun (WGS) entry which is preliminary data.</text>
</comment>
<dbReference type="Proteomes" id="UP001149400">
    <property type="component" value="Unassembled WGS sequence"/>
</dbReference>
<accession>A0ABT5QZE2</accession>
<proteinExistence type="predicted"/>
<keyword evidence="2" id="KW-1185">Reference proteome</keyword>